<dbReference type="Pfam" id="PF09587">
    <property type="entry name" value="PGA_cap"/>
    <property type="match status" value="1"/>
</dbReference>
<gene>
    <name evidence="4" type="ORF">SVA_1903</name>
</gene>
<name>A0A1B4VDP1_9GAMM</name>
<proteinExistence type="inferred from homology"/>
<dbReference type="PANTHER" id="PTHR33393:SF13">
    <property type="entry name" value="PGA BIOSYNTHESIS PROTEIN CAPA"/>
    <property type="match status" value="1"/>
</dbReference>
<evidence type="ECO:0000256" key="2">
    <source>
        <dbReference type="SAM" id="SignalP"/>
    </source>
</evidence>
<dbReference type="EMBL" id="AP014936">
    <property type="protein sequence ID" value="BAU48457.1"/>
    <property type="molecule type" value="Genomic_DNA"/>
</dbReference>
<dbReference type="Gene3D" id="3.60.21.10">
    <property type="match status" value="1"/>
</dbReference>
<organism evidence="4 5">
    <name type="scientific">Sulfurifustis variabilis</name>
    <dbReference type="NCBI Taxonomy" id="1675686"/>
    <lineage>
        <taxon>Bacteria</taxon>
        <taxon>Pseudomonadati</taxon>
        <taxon>Pseudomonadota</taxon>
        <taxon>Gammaproteobacteria</taxon>
        <taxon>Acidiferrobacterales</taxon>
        <taxon>Acidiferrobacteraceae</taxon>
        <taxon>Sulfurifustis</taxon>
    </lineage>
</organism>
<dbReference type="InterPro" id="IPR052169">
    <property type="entry name" value="CW_Biosynth-Accessory"/>
</dbReference>
<evidence type="ECO:0000259" key="3">
    <source>
        <dbReference type="SMART" id="SM00854"/>
    </source>
</evidence>
<dbReference type="RefSeq" id="WP_169924043.1">
    <property type="nucleotide sequence ID" value="NZ_AP014936.1"/>
</dbReference>
<dbReference type="KEGG" id="sva:SVA_1903"/>
<feature type="signal peptide" evidence="2">
    <location>
        <begin position="1"/>
        <end position="35"/>
    </location>
</feature>
<dbReference type="Proteomes" id="UP000218899">
    <property type="component" value="Chromosome"/>
</dbReference>
<dbReference type="InterPro" id="IPR029052">
    <property type="entry name" value="Metallo-depent_PP-like"/>
</dbReference>
<dbReference type="SMART" id="SM00854">
    <property type="entry name" value="PGA_cap"/>
    <property type="match status" value="1"/>
</dbReference>
<feature type="domain" description="Capsule synthesis protein CapA" evidence="3">
    <location>
        <begin position="48"/>
        <end position="287"/>
    </location>
</feature>
<evidence type="ECO:0000256" key="1">
    <source>
        <dbReference type="ARBA" id="ARBA00005662"/>
    </source>
</evidence>
<dbReference type="AlphaFoldDB" id="A0A1B4VDP1"/>
<reference evidence="4 5" key="1">
    <citation type="submission" date="2015-08" db="EMBL/GenBank/DDBJ databases">
        <title>Complete genome sequence of Sulfurifustis variabilis.</title>
        <authorList>
            <person name="Miura A."/>
            <person name="Kojima H."/>
            <person name="Fukui M."/>
        </authorList>
    </citation>
    <scope>NUCLEOTIDE SEQUENCE [LARGE SCALE GENOMIC DNA]</scope>
    <source>
        <strain evidence="5">skN76</strain>
    </source>
</reference>
<sequence length="372" mass="39571">MATRSTAVGRIRDCRNFVRAALAACLLAAGSGAFAVSTVAEDAEGELRVAAVGDIMLGGTAAPELAIFGYDYPFAQTKELLGQAMLAFGNLEGPLTDRGQPFEGKQYVFRSPPDLVAPALARAGFRLVSLANNHLMDYGLDGLRDTVRALDAAGIRYAGAGEDLARARRPALVNAGSARIALLAYSLTFPEEFWASNARPGTAFGHEKEVRADVAAARENADIVLVSFHWGREGTTELRDYQRALGHAAIDAGAAAVIGHHPHVLQAVEHYRDGIILYSLGNFVFGSYSSTATRSVVAVLTVRDKRVHAVALHPINVKNAEVVFQPRPLAGADADEVVELLKALSAPLGTALENRNGVAVWSRDSRKASYAP</sequence>
<dbReference type="PANTHER" id="PTHR33393">
    <property type="entry name" value="POLYGLUTAMINE SYNTHESIS ACCESSORY PROTEIN RV0574C-RELATED"/>
    <property type="match status" value="1"/>
</dbReference>
<dbReference type="InterPro" id="IPR019079">
    <property type="entry name" value="Capsule_synth_CapA"/>
</dbReference>
<feature type="chain" id="PRO_5008571414" evidence="2">
    <location>
        <begin position="36"/>
        <end position="372"/>
    </location>
</feature>
<accession>A0A1B4VDP1</accession>
<keyword evidence="2" id="KW-0732">Signal</keyword>
<evidence type="ECO:0000313" key="5">
    <source>
        <dbReference type="Proteomes" id="UP000218899"/>
    </source>
</evidence>
<protein>
    <submittedName>
        <fullName evidence="4">Capsule biosynthesis protein</fullName>
    </submittedName>
</protein>
<dbReference type="SUPFAM" id="SSF56300">
    <property type="entry name" value="Metallo-dependent phosphatases"/>
    <property type="match status" value="1"/>
</dbReference>
<keyword evidence="5" id="KW-1185">Reference proteome</keyword>
<evidence type="ECO:0000313" key="4">
    <source>
        <dbReference type="EMBL" id="BAU48457.1"/>
    </source>
</evidence>
<dbReference type="CDD" id="cd07381">
    <property type="entry name" value="MPP_CapA"/>
    <property type="match status" value="1"/>
</dbReference>
<comment type="similarity">
    <text evidence="1">Belongs to the CapA family.</text>
</comment>